<dbReference type="Pfam" id="PF12833">
    <property type="entry name" value="HTH_18"/>
    <property type="match status" value="1"/>
</dbReference>
<accession>A0ABT4ISV1</accession>
<dbReference type="PANTHER" id="PTHR46796">
    <property type="entry name" value="HTH-TYPE TRANSCRIPTIONAL ACTIVATOR RHAS-RELATED"/>
    <property type="match status" value="1"/>
</dbReference>
<reference evidence="5 6" key="1">
    <citation type="submission" date="2022-02" db="EMBL/GenBank/DDBJ databases">
        <title>Study of halophilic communities from a Mexican lake.</title>
        <authorList>
            <person name="Hernandez-Soto L.M."/>
            <person name="Martinez-Abarca F."/>
            <person name="Ramirez-Saad H.C."/>
            <person name="Aguirre-Garrido J.F."/>
        </authorList>
    </citation>
    <scope>NUCLEOTIDE SEQUENCE [LARGE SCALE GENOMIC DNA]</scope>
    <source>
        <strain evidence="5 6">Hjan13</strain>
    </source>
</reference>
<evidence type="ECO:0000313" key="5">
    <source>
        <dbReference type="EMBL" id="MCZ0926742.1"/>
    </source>
</evidence>
<dbReference type="PROSITE" id="PS01124">
    <property type="entry name" value="HTH_ARAC_FAMILY_2"/>
    <property type="match status" value="1"/>
</dbReference>
<evidence type="ECO:0000256" key="1">
    <source>
        <dbReference type="ARBA" id="ARBA00023015"/>
    </source>
</evidence>
<proteinExistence type="predicted"/>
<keyword evidence="2" id="KW-0238">DNA-binding</keyword>
<dbReference type="InterPro" id="IPR009057">
    <property type="entry name" value="Homeodomain-like_sf"/>
</dbReference>
<dbReference type="EMBL" id="JAKNQU010000002">
    <property type="protein sequence ID" value="MCZ0926742.1"/>
    <property type="molecule type" value="Genomic_DNA"/>
</dbReference>
<feature type="domain" description="HTH araC/xylS-type" evidence="4">
    <location>
        <begin position="222"/>
        <end position="322"/>
    </location>
</feature>
<protein>
    <submittedName>
        <fullName evidence="5">Helix-turn-helix domain-containing protein</fullName>
    </submittedName>
</protein>
<gene>
    <name evidence="5" type="ORF">L0635_06575</name>
</gene>
<name>A0ABT4ISV1_9GAMM</name>
<dbReference type="InterPro" id="IPR050204">
    <property type="entry name" value="AraC_XylS_family_regulators"/>
</dbReference>
<sequence>MVSSEQSIIREHPCTAALVERQTHDVVEHAQTPSGWTLNYEQVSAGKFLGQISQLELPNIQIIEDQTNQAMIKSGEAFKHTICFSISTRKSPSDLICLGNIFTTPGLLVSDAQDLPELRTPAGLQVFNLSVQKDLLIDYIVKQNLAFEASCAPYFFPFSQPHDQNALAQAVERIFLLSKQGQLAKPVQKKNAQDLLLMHLLDTCETACLPPLSTTRKKQMVDRARTYAIEHSDTPLSIMDLCNHVGASRRKLQYCFQDVLGISPVSFLRILRLNAVHKALCTGSQDKQIQDIAAEWGFWHLGHFTSDYRNLFGERPSDTRGRMISRFANLG</sequence>
<dbReference type="SUPFAM" id="SSF46689">
    <property type="entry name" value="Homeodomain-like"/>
    <property type="match status" value="2"/>
</dbReference>
<evidence type="ECO:0000256" key="3">
    <source>
        <dbReference type="ARBA" id="ARBA00023163"/>
    </source>
</evidence>
<dbReference type="RefSeq" id="WP_268901441.1">
    <property type="nucleotide sequence ID" value="NZ_JAKNQU010000002.1"/>
</dbReference>
<dbReference type="SMART" id="SM00342">
    <property type="entry name" value="HTH_ARAC"/>
    <property type="match status" value="1"/>
</dbReference>
<organism evidence="5 6">
    <name type="scientific">Vreelandella janggokensis</name>
    <dbReference type="NCBI Taxonomy" id="370767"/>
    <lineage>
        <taxon>Bacteria</taxon>
        <taxon>Pseudomonadati</taxon>
        <taxon>Pseudomonadota</taxon>
        <taxon>Gammaproteobacteria</taxon>
        <taxon>Oceanospirillales</taxon>
        <taxon>Halomonadaceae</taxon>
        <taxon>Vreelandella</taxon>
    </lineage>
</organism>
<keyword evidence="6" id="KW-1185">Reference proteome</keyword>
<dbReference type="Proteomes" id="UP001321125">
    <property type="component" value="Unassembled WGS sequence"/>
</dbReference>
<evidence type="ECO:0000259" key="4">
    <source>
        <dbReference type="PROSITE" id="PS01124"/>
    </source>
</evidence>
<evidence type="ECO:0000313" key="6">
    <source>
        <dbReference type="Proteomes" id="UP001321125"/>
    </source>
</evidence>
<keyword evidence="1" id="KW-0805">Transcription regulation</keyword>
<dbReference type="PANTHER" id="PTHR46796:SF12">
    <property type="entry name" value="HTH-TYPE DNA-BINDING TRANSCRIPTIONAL ACTIVATOR EUTR"/>
    <property type="match status" value="1"/>
</dbReference>
<evidence type="ECO:0000256" key="2">
    <source>
        <dbReference type="ARBA" id="ARBA00023125"/>
    </source>
</evidence>
<keyword evidence="3" id="KW-0804">Transcription</keyword>
<dbReference type="InterPro" id="IPR018060">
    <property type="entry name" value="HTH_AraC"/>
</dbReference>
<comment type="caution">
    <text evidence="5">The sequence shown here is derived from an EMBL/GenBank/DDBJ whole genome shotgun (WGS) entry which is preliminary data.</text>
</comment>
<dbReference type="Gene3D" id="1.10.10.60">
    <property type="entry name" value="Homeodomain-like"/>
    <property type="match status" value="1"/>
</dbReference>